<proteinExistence type="predicted"/>
<evidence type="ECO:0000313" key="2">
    <source>
        <dbReference type="EMBL" id="RAK68974.1"/>
    </source>
</evidence>
<dbReference type="RefSeq" id="WP_111274466.1">
    <property type="nucleotide sequence ID" value="NZ_QFYS01000001.1"/>
</dbReference>
<comment type="caution">
    <text evidence="2">The sequence shown here is derived from an EMBL/GenBank/DDBJ whole genome shotgun (WGS) entry which is preliminary data.</text>
</comment>
<accession>A0A328BSZ8</accession>
<keyword evidence="3" id="KW-1185">Reference proteome</keyword>
<organism evidence="2 3">
    <name type="scientific">Phenylobacterium kunshanense</name>
    <dbReference type="NCBI Taxonomy" id="1445034"/>
    <lineage>
        <taxon>Bacteria</taxon>
        <taxon>Pseudomonadati</taxon>
        <taxon>Pseudomonadota</taxon>
        <taxon>Alphaproteobacteria</taxon>
        <taxon>Caulobacterales</taxon>
        <taxon>Caulobacteraceae</taxon>
        <taxon>Phenylobacterium</taxon>
    </lineage>
</organism>
<dbReference type="OrthoDB" id="7211109at2"/>
<dbReference type="AlphaFoldDB" id="A0A328BSZ8"/>
<feature type="chain" id="PRO_5016363670" evidence="1">
    <location>
        <begin position="19"/>
        <end position="66"/>
    </location>
</feature>
<gene>
    <name evidence="2" type="ORF">DJ019_02905</name>
</gene>
<evidence type="ECO:0000256" key="1">
    <source>
        <dbReference type="SAM" id="SignalP"/>
    </source>
</evidence>
<name>A0A328BSZ8_9CAUL</name>
<sequence>MKALVLLGALALTACASGAGFGNSGGLATYDDLRTAQKACADKGGTLRLQKNGDAKFLDDYACEKN</sequence>
<dbReference type="Proteomes" id="UP000249524">
    <property type="component" value="Unassembled WGS sequence"/>
</dbReference>
<protein>
    <submittedName>
        <fullName evidence="2">Uncharacterized protein</fullName>
    </submittedName>
</protein>
<reference evidence="2 3" key="1">
    <citation type="submission" date="2018-05" db="EMBL/GenBank/DDBJ databases">
        <authorList>
            <person name="Lanie J.A."/>
            <person name="Ng W.-L."/>
            <person name="Kazmierczak K.M."/>
            <person name="Andrzejewski T.M."/>
            <person name="Davidsen T.M."/>
            <person name="Wayne K.J."/>
            <person name="Tettelin H."/>
            <person name="Glass J.I."/>
            <person name="Rusch D."/>
            <person name="Podicherti R."/>
            <person name="Tsui H.-C.T."/>
            <person name="Winkler M.E."/>
        </authorList>
    </citation>
    <scope>NUCLEOTIDE SEQUENCE [LARGE SCALE GENOMIC DNA]</scope>
    <source>
        <strain evidence="2 3">BUT-10</strain>
    </source>
</reference>
<dbReference type="PROSITE" id="PS51257">
    <property type="entry name" value="PROKAR_LIPOPROTEIN"/>
    <property type="match status" value="1"/>
</dbReference>
<feature type="signal peptide" evidence="1">
    <location>
        <begin position="1"/>
        <end position="18"/>
    </location>
</feature>
<evidence type="ECO:0000313" key="3">
    <source>
        <dbReference type="Proteomes" id="UP000249524"/>
    </source>
</evidence>
<keyword evidence="1" id="KW-0732">Signal</keyword>
<dbReference type="EMBL" id="QFYS01000001">
    <property type="protein sequence ID" value="RAK68974.1"/>
    <property type="molecule type" value="Genomic_DNA"/>
</dbReference>